<dbReference type="STRING" id="1529.SAMN04487885_108134"/>
<keyword evidence="1" id="KW-0812">Transmembrane</keyword>
<dbReference type="EMBL" id="FOOE01000008">
    <property type="protein sequence ID" value="SFF73803.1"/>
    <property type="molecule type" value="Genomic_DNA"/>
</dbReference>
<protein>
    <submittedName>
        <fullName evidence="4">Sigma factor regulator N-terminal</fullName>
    </submittedName>
</protein>
<evidence type="ECO:0000259" key="3">
    <source>
        <dbReference type="Pfam" id="PF13800"/>
    </source>
</evidence>
<dbReference type="eggNOG" id="ENOG502ZCKK">
    <property type="taxonomic scope" value="Bacteria"/>
</dbReference>
<dbReference type="RefSeq" id="WP_027637738.1">
    <property type="nucleotide sequence ID" value="NZ_BAAACD010000020.1"/>
</dbReference>
<dbReference type="InterPro" id="IPR029101">
    <property type="entry name" value="Sigma_reg_N"/>
</dbReference>
<evidence type="ECO:0000313" key="5">
    <source>
        <dbReference type="Proteomes" id="UP000182135"/>
    </source>
</evidence>
<accession>A0A1I2L4J6</accession>
<evidence type="ECO:0000256" key="1">
    <source>
        <dbReference type="SAM" id="Phobius"/>
    </source>
</evidence>
<dbReference type="Pfam" id="PF13791">
    <property type="entry name" value="Sigma_reg_C"/>
    <property type="match status" value="1"/>
</dbReference>
<sequence length="326" mass="36770">MSDIDDIFDDKKLKQSIRKAKVKSILKIIGVVLIIFIIVSLLNILVGLNLSKKQYEKNDAYVKLSIPNGYISESNTIIGFLGGTGTYKIAKNMNGKPVILEDKNSSFGILPPINYSVLNGGGYHIASQWPVSFWENGYKKMLFFHPELQYKEYKNDLADIEKIPDGKLIEMAISFDKPYKVTDLSIIQNKLKPVNVTWMWLNEFTDKKMQEYQYEIDNYDAKANGVSESDTIGLSLPMAHNGFTYNPYTQGYDEIVDTLNKSSLPEHKALYDKIISNGKTKIEDAEILGVIVHGTKSELKQLIDNPLIKASSIGVIVDPLYIGEKR</sequence>
<evidence type="ECO:0000259" key="2">
    <source>
        <dbReference type="Pfam" id="PF13791"/>
    </source>
</evidence>
<keyword evidence="1" id="KW-1133">Transmembrane helix</keyword>
<feature type="domain" description="Sigma factor regulator N-terminal" evidence="3">
    <location>
        <begin position="14"/>
        <end position="98"/>
    </location>
</feature>
<feature type="transmembrane region" description="Helical" evidence="1">
    <location>
        <begin position="25"/>
        <end position="48"/>
    </location>
</feature>
<dbReference type="OrthoDB" id="1730160at2"/>
<reference evidence="4 5" key="1">
    <citation type="submission" date="2016-10" db="EMBL/GenBank/DDBJ databases">
        <authorList>
            <person name="de Groot N.N."/>
        </authorList>
    </citation>
    <scope>NUCLEOTIDE SEQUENCE [LARGE SCALE GENOMIC DNA]</scope>
    <source>
        <strain evidence="4 5">NLAE-zl-G419</strain>
    </source>
</reference>
<dbReference type="Proteomes" id="UP000182135">
    <property type="component" value="Unassembled WGS sequence"/>
</dbReference>
<dbReference type="Pfam" id="PF13800">
    <property type="entry name" value="Sigma_reg_N"/>
    <property type="match status" value="1"/>
</dbReference>
<feature type="domain" description="Sigma factor regulator C-terminal" evidence="2">
    <location>
        <begin position="160"/>
        <end position="315"/>
    </location>
</feature>
<name>A0A1I2L4J6_9CLOT</name>
<dbReference type="InterPro" id="IPR025672">
    <property type="entry name" value="Sigma_reg_C_dom"/>
</dbReference>
<organism evidence="4 5">
    <name type="scientific">Clostridium cadaveris</name>
    <dbReference type="NCBI Taxonomy" id="1529"/>
    <lineage>
        <taxon>Bacteria</taxon>
        <taxon>Bacillati</taxon>
        <taxon>Bacillota</taxon>
        <taxon>Clostridia</taxon>
        <taxon>Eubacteriales</taxon>
        <taxon>Clostridiaceae</taxon>
        <taxon>Clostridium</taxon>
    </lineage>
</organism>
<keyword evidence="5" id="KW-1185">Reference proteome</keyword>
<evidence type="ECO:0000313" key="4">
    <source>
        <dbReference type="EMBL" id="SFF73803.1"/>
    </source>
</evidence>
<gene>
    <name evidence="4" type="ORF">SAMN04487885_108134</name>
</gene>
<keyword evidence="1" id="KW-0472">Membrane</keyword>
<proteinExistence type="predicted"/>
<dbReference type="AlphaFoldDB" id="A0A1I2L4J6"/>